<feature type="region of interest" description="Disordered" evidence="1">
    <location>
        <begin position="291"/>
        <end position="331"/>
    </location>
</feature>
<proteinExistence type="predicted"/>
<feature type="compositionally biased region" description="Low complexity" evidence="1">
    <location>
        <begin position="45"/>
        <end position="57"/>
    </location>
</feature>
<keyword evidence="3" id="KW-1185">Reference proteome</keyword>
<accession>A0A427YK71</accession>
<feature type="compositionally biased region" description="Pro residues" evidence="1">
    <location>
        <begin position="90"/>
        <end position="104"/>
    </location>
</feature>
<feature type="compositionally biased region" description="Basic and acidic residues" evidence="1">
    <location>
        <begin position="384"/>
        <end position="407"/>
    </location>
</feature>
<organism evidence="2 3">
    <name type="scientific">Saitozyma podzolica</name>
    <dbReference type="NCBI Taxonomy" id="1890683"/>
    <lineage>
        <taxon>Eukaryota</taxon>
        <taxon>Fungi</taxon>
        <taxon>Dikarya</taxon>
        <taxon>Basidiomycota</taxon>
        <taxon>Agaricomycotina</taxon>
        <taxon>Tremellomycetes</taxon>
        <taxon>Tremellales</taxon>
        <taxon>Trimorphomycetaceae</taxon>
        <taxon>Saitozyma</taxon>
    </lineage>
</organism>
<feature type="region of interest" description="Disordered" evidence="1">
    <location>
        <begin position="12"/>
        <end position="154"/>
    </location>
</feature>
<feature type="compositionally biased region" description="Basic and acidic residues" evidence="1">
    <location>
        <begin position="446"/>
        <end position="478"/>
    </location>
</feature>
<dbReference type="EMBL" id="RSCD01000008">
    <property type="protein sequence ID" value="RSH91498.1"/>
    <property type="molecule type" value="Genomic_DNA"/>
</dbReference>
<dbReference type="OrthoDB" id="2564945at2759"/>
<sequence>MAFASLADELAGAMDVGGGPGSLADEFGLDDLDLDGADGPGGGSVLPLLPPSAASGSCSVLEAPAQSESERSNWCEDGVSTSSYKTPQQPLHPLPETTPSPQQPPSAGLARNTNTRNGLPLPFALARPSPSISPAQTRTGKSSTSSYHTAQSSAHAELDEAFDLSMEMGSGMGPGLGLGLGLAGELDPAGQTAFGSGNWNGNQHEHETANGLRAASAGLGFTDGQDGEREDVALNSRLDHLEGTMDGQYIPHGGGVRPSWMDPKIDKDPIVILQDCLGASSRLLASLRSTDEERAKGSLVPRPDVTAGQRGSVLGGSGRDGSGGSDDASTRPAWDVEEALRVHLHKLQDAERVREEQLREIVAMGREWAGINWAQGEISQQGWWEREEREEREGLEKEKGKGERADDVGWIGDPQASPTGATATATIANDPIGHGHGQPVSSSPTTDRRLSLEDHLLEDIRGGRGHPTRSEVDAEAEKDPHAALDELLSPADELDELLLAPISPTQSSRPTLHHALHQDQHQTQHQTQHHPRPSSPSPSVLAPNPTLRLNLPNQVHQLITDNPLPALHHLSESLHTATSHATSLSRTIRGIRAGIEHYRERDALEEDARRGIEQWEARRVERGLRGEGGVRALLDVSLFGLSVGPEVWRWQVQQVVADVAGGAGRNRFSAAHRATADIDALRTLMTARLMHDPDERLKTYEAPPPHDHPSLRARIH</sequence>
<reference evidence="2 3" key="1">
    <citation type="submission" date="2018-11" db="EMBL/GenBank/DDBJ databases">
        <title>Genome sequence of Saitozyma podzolica DSM 27192.</title>
        <authorList>
            <person name="Aliyu H."/>
            <person name="Gorte O."/>
            <person name="Ochsenreither K."/>
        </authorList>
    </citation>
    <scope>NUCLEOTIDE SEQUENCE [LARGE SCALE GENOMIC DNA]</scope>
    <source>
        <strain evidence="2 3">DSM 27192</strain>
    </source>
</reference>
<evidence type="ECO:0000313" key="2">
    <source>
        <dbReference type="EMBL" id="RSH91498.1"/>
    </source>
</evidence>
<feature type="region of interest" description="Disordered" evidence="1">
    <location>
        <begin position="504"/>
        <end position="547"/>
    </location>
</feature>
<protein>
    <submittedName>
        <fullName evidence="2">Uncharacterized protein</fullName>
    </submittedName>
</protein>
<comment type="caution">
    <text evidence="2">The sequence shown here is derived from an EMBL/GenBank/DDBJ whole genome shotgun (WGS) entry which is preliminary data.</text>
</comment>
<name>A0A427YK71_9TREE</name>
<feature type="compositionally biased region" description="Basic and acidic residues" evidence="1">
    <location>
        <begin position="697"/>
        <end position="710"/>
    </location>
</feature>
<feature type="compositionally biased region" description="Polar residues" evidence="1">
    <location>
        <begin position="130"/>
        <end position="141"/>
    </location>
</feature>
<feature type="compositionally biased region" description="Acidic residues" evidence="1">
    <location>
        <begin position="27"/>
        <end position="36"/>
    </location>
</feature>
<feature type="region of interest" description="Disordered" evidence="1">
    <location>
        <begin position="697"/>
        <end position="716"/>
    </location>
</feature>
<feature type="region of interest" description="Disordered" evidence="1">
    <location>
        <begin position="384"/>
        <end position="478"/>
    </location>
</feature>
<dbReference type="Proteomes" id="UP000279259">
    <property type="component" value="Unassembled WGS sequence"/>
</dbReference>
<evidence type="ECO:0000256" key="1">
    <source>
        <dbReference type="SAM" id="MobiDB-lite"/>
    </source>
</evidence>
<dbReference type="AlphaFoldDB" id="A0A427YK71"/>
<feature type="compositionally biased region" description="Polar residues" evidence="1">
    <location>
        <begin position="79"/>
        <end position="89"/>
    </location>
</feature>
<evidence type="ECO:0000313" key="3">
    <source>
        <dbReference type="Proteomes" id="UP000279259"/>
    </source>
</evidence>
<feature type="compositionally biased region" description="Gly residues" evidence="1">
    <location>
        <begin position="313"/>
        <end position="324"/>
    </location>
</feature>
<feature type="compositionally biased region" description="Low complexity" evidence="1">
    <location>
        <begin position="142"/>
        <end position="154"/>
    </location>
</feature>
<feature type="compositionally biased region" description="Polar residues" evidence="1">
    <location>
        <begin position="416"/>
        <end position="427"/>
    </location>
</feature>
<gene>
    <name evidence="2" type="ORF">EHS25_009797</name>
</gene>